<gene>
    <name evidence="1" type="ORF">DFH07DRAFT_959761</name>
</gene>
<proteinExistence type="predicted"/>
<dbReference type="AlphaFoldDB" id="A0AAD7J228"/>
<keyword evidence="2" id="KW-1185">Reference proteome</keyword>
<protein>
    <submittedName>
        <fullName evidence="1">Uncharacterized protein</fullName>
    </submittedName>
</protein>
<dbReference type="Gene3D" id="3.90.180.10">
    <property type="entry name" value="Medium-chain alcohol dehydrogenases, catalytic domain"/>
    <property type="match status" value="1"/>
</dbReference>
<comment type="caution">
    <text evidence="1">The sequence shown here is derived from an EMBL/GenBank/DDBJ whole genome shotgun (WGS) entry which is preliminary data.</text>
</comment>
<reference evidence="1" key="1">
    <citation type="submission" date="2023-03" db="EMBL/GenBank/DDBJ databases">
        <title>Massive genome expansion in bonnet fungi (Mycena s.s.) driven by repeated elements and novel gene families across ecological guilds.</title>
        <authorList>
            <consortium name="Lawrence Berkeley National Laboratory"/>
            <person name="Harder C.B."/>
            <person name="Miyauchi S."/>
            <person name="Viragh M."/>
            <person name="Kuo A."/>
            <person name="Thoen E."/>
            <person name="Andreopoulos B."/>
            <person name="Lu D."/>
            <person name="Skrede I."/>
            <person name="Drula E."/>
            <person name="Henrissat B."/>
            <person name="Morin E."/>
            <person name="Kohler A."/>
            <person name="Barry K."/>
            <person name="LaButti K."/>
            <person name="Morin E."/>
            <person name="Salamov A."/>
            <person name="Lipzen A."/>
            <person name="Mereny Z."/>
            <person name="Hegedus B."/>
            <person name="Baldrian P."/>
            <person name="Stursova M."/>
            <person name="Weitz H."/>
            <person name="Taylor A."/>
            <person name="Grigoriev I.V."/>
            <person name="Nagy L.G."/>
            <person name="Martin F."/>
            <person name="Kauserud H."/>
        </authorList>
    </citation>
    <scope>NUCLEOTIDE SEQUENCE</scope>
    <source>
        <strain evidence="1">CBHHK188m</strain>
    </source>
</reference>
<dbReference type="Gene3D" id="3.40.50.720">
    <property type="entry name" value="NAD(P)-binding Rossmann-like Domain"/>
    <property type="match status" value="1"/>
</dbReference>
<evidence type="ECO:0000313" key="1">
    <source>
        <dbReference type="EMBL" id="KAJ7754314.1"/>
    </source>
</evidence>
<accession>A0AAD7J228</accession>
<sequence length="240" mass="25305">MRVPDFSVLQKKINHASLGPQADNRITLGQIYAVLTPDGQDHGMNGIGVLDDTLGIGKDGGFAEYVIPDDISPEAAAVASDAGVTTFNAVKHTAGATGSKVLIFVYVCNFKPEARKLALDLGANGAFNLIELSNQAPAAGFTVDAPLIGFVTNTFNLAMAALNGNDVKFPGPQVGVSAENLVFITGNTVVSGVQKVLDLFAKETIRPHITSEALENVGQVINQLRSFRITGRRVVMPRST</sequence>
<organism evidence="1 2">
    <name type="scientific">Mycena maculata</name>
    <dbReference type="NCBI Taxonomy" id="230809"/>
    <lineage>
        <taxon>Eukaryota</taxon>
        <taxon>Fungi</taxon>
        <taxon>Dikarya</taxon>
        <taxon>Basidiomycota</taxon>
        <taxon>Agaricomycotina</taxon>
        <taxon>Agaricomycetes</taxon>
        <taxon>Agaricomycetidae</taxon>
        <taxon>Agaricales</taxon>
        <taxon>Marasmiineae</taxon>
        <taxon>Mycenaceae</taxon>
        <taxon>Mycena</taxon>
    </lineage>
</organism>
<evidence type="ECO:0000313" key="2">
    <source>
        <dbReference type="Proteomes" id="UP001215280"/>
    </source>
</evidence>
<name>A0AAD7J228_9AGAR</name>
<dbReference type="EMBL" id="JARJLG010000067">
    <property type="protein sequence ID" value="KAJ7754314.1"/>
    <property type="molecule type" value="Genomic_DNA"/>
</dbReference>
<dbReference type="Proteomes" id="UP001215280">
    <property type="component" value="Unassembled WGS sequence"/>
</dbReference>